<evidence type="ECO:0000313" key="2">
    <source>
        <dbReference type="Proteomes" id="UP000386847"/>
    </source>
</evidence>
<proteinExistence type="predicted"/>
<keyword evidence="2" id="KW-1185">Reference proteome</keyword>
<organism evidence="1 2">
    <name type="scientific">Raineyella fluvialis</name>
    <dbReference type="NCBI Taxonomy" id="2662261"/>
    <lineage>
        <taxon>Bacteria</taxon>
        <taxon>Bacillati</taxon>
        <taxon>Actinomycetota</taxon>
        <taxon>Actinomycetes</taxon>
        <taxon>Propionibacteriales</taxon>
        <taxon>Propionibacteriaceae</taxon>
        <taxon>Raineyella</taxon>
    </lineage>
</organism>
<protein>
    <submittedName>
        <fullName evidence="1">Uncharacterized protein</fullName>
    </submittedName>
</protein>
<gene>
    <name evidence="1" type="ORF">Rai3103_08925</name>
</gene>
<dbReference type="Proteomes" id="UP000386847">
    <property type="component" value="Chromosome"/>
</dbReference>
<sequence>MYLLAKFGMEYESRTTLEKITDASQVQMLTEALLAEKTKFELAENDAMMVHAVYGKRSANGEDSGATVFGHHTWWLTTETRVLSHTREVVADHAGARYMMRPDFLLNFFTLAPSMAQVRRTYQHLFPSTLGLELSRRMNSTVVRQILDELKEAENYDEARRLSVMSRSADRIKSDFRRRHIRSLNPIKPVTQWTSGD</sequence>
<dbReference type="RefSeq" id="WP_153572306.1">
    <property type="nucleotide sequence ID" value="NZ_CP045725.1"/>
</dbReference>
<dbReference type="EMBL" id="CP045725">
    <property type="protein sequence ID" value="QGF23776.1"/>
    <property type="molecule type" value="Genomic_DNA"/>
</dbReference>
<reference evidence="1 2" key="1">
    <citation type="submission" date="2019-10" db="EMBL/GenBank/DDBJ databases">
        <title>Genomic analysis of Raineyella sp. CBA3103.</title>
        <authorList>
            <person name="Roh S.W."/>
        </authorList>
    </citation>
    <scope>NUCLEOTIDE SEQUENCE [LARGE SCALE GENOMIC DNA]</scope>
    <source>
        <strain evidence="1 2">CBA3103</strain>
    </source>
</reference>
<dbReference type="AlphaFoldDB" id="A0A5Q2FHG5"/>
<evidence type="ECO:0000313" key="1">
    <source>
        <dbReference type="EMBL" id="QGF23776.1"/>
    </source>
</evidence>
<accession>A0A5Q2FHG5</accession>
<dbReference type="KEGG" id="rain:Rai3103_08925"/>
<name>A0A5Q2FHG5_9ACTN</name>